<feature type="transmembrane region" description="Helical" evidence="1">
    <location>
        <begin position="69"/>
        <end position="91"/>
    </location>
</feature>
<keyword evidence="1" id="KW-0812">Transmembrane</keyword>
<dbReference type="GO" id="GO:0140359">
    <property type="term" value="F:ABC-type transporter activity"/>
    <property type="evidence" value="ECO:0007669"/>
    <property type="project" value="InterPro"/>
</dbReference>
<keyword evidence="1" id="KW-1133">Transmembrane helix</keyword>
<keyword evidence="1" id="KW-0472">Membrane</keyword>
<proteinExistence type="predicted"/>
<dbReference type="Proteomes" id="UP000076976">
    <property type="component" value="Unassembled WGS sequence"/>
</dbReference>
<dbReference type="EMBL" id="LQZG01000003">
    <property type="protein sequence ID" value="OAB87131.1"/>
    <property type="molecule type" value="Genomic_DNA"/>
</dbReference>
<dbReference type="InterPro" id="IPR051784">
    <property type="entry name" value="Nod_factor_ABC_transporter"/>
</dbReference>
<evidence type="ECO:0000313" key="2">
    <source>
        <dbReference type="EMBL" id="OAB87131.1"/>
    </source>
</evidence>
<feature type="transmembrane region" description="Helical" evidence="1">
    <location>
        <begin position="38"/>
        <end position="57"/>
    </location>
</feature>
<dbReference type="PANTHER" id="PTHR43229:SF2">
    <property type="entry name" value="NODULATION PROTEIN J"/>
    <property type="match status" value="1"/>
</dbReference>
<evidence type="ECO:0000313" key="3">
    <source>
        <dbReference type="Proteomes" id="UP000076976"/>
    </source>
</evidence>
<feature type="transmembrane region" description="Helical" evidence="1">
    <location>
        <begin position="149"/>
        <end position="168"/>
    </location>
</feature>
<gene>
    <name evidence="2" type="ORF">AWH69_12245</name>
</gene>
<organism evidence="2 3">
    <name type="scientific">Janibacter melonis</name>
    <dbReference type="NCBI Taxonomy" id="262209"/>
    <lineage>
        <taxon>Bacteria</taxon>
        <taxon>Bacillati</taxon>
        <taxon>Actinomycetota</taxon>
        <taxon>Actinomycetes</taxon>
        <taxon>Micrococcales</taxon>
        <taxon>Intrasporangiaceae</taxon>
        <taxon>Janibacter</taxon>
    </lineage>
</organism>
<dbReference type="PANTHER" id="PTHR43229">
    <property type="entry name" value="NODULATION PROTEIN J"/>
    <property type="match status" value="1"/>
</dbReference>
<name>A0A176QBK2_9MICO</name>
<comment type="caution">
    <text evidence="2">The sequence shown here is derived from an EMBL/GenBank/DDBJ whole genome shotgun (WGS) entry which is preliminary data.</text>
</comment>
<dbReference type="STRING" id="262209.AWH69_12245"/>
<reference evidence="2 3" key="1">
    <citation type="submission" date="2016-01" db="EMBL/GenBank/DDBJ databases">
        <title>Janibacter melonis strain CD11_4 genome sequencing and assembly.</title>
        <authorList>
            <person name="Nair G.R."/>
            <person name="Kaur G."/>
            <person name="Chander A.M."/>
            <person name="Mayilraj S."/>
        </authorList>
    </citation>
    <scope>NUCLEOTIDE SEQUENCE [LARGE SCALE GENOMIC DNA]</scope>
    <source>
        <strain evidence="2 3">CD11-4</strain>
    </source>
</reference>
<dbReference type="AlphaFoldDB" id="A0A176QBK2"/>
<protein>
    <submittedName>
        <fullName evidence="2">ABC transporter</fullName>
    </submittedName>
</protein>
<dbReference type="InterPro" id="IPR000412">
    <property type="entry name" value="ABC_2_transport"/>
</dbReference>
<sequence length="255" mass="26112">MSSATPPSARPSPAPASRRVLAQAGYEAGVLLRNGEQLLVSLVLPLLALVGLLLAPYPDLPEPRVDAVAPGVLALVVVSTAFTGQAIQTGFDRRYGVLRLLGTTPLGRDGLLMGKALAVLAALVGQLVVVGAAALTMGWRPAWSGLPTGVVSVALGAWAFVALALVLAGTLRAEAVLALANLVWVLLAGAGGLLLASEVFSPGLAAVTRWLPSGALGDAMRLSADGGLPWAPWLVLLGWALVLSAVAVRTFRWDD</sequence>
<feature type="transmembrane region" description="Helical" evidence="1">
    <location>
        <begin position="112"/>
        <end position="137"/>
    </location>
</feature>
<dbReference type="RefSeq" id="WP_068275978.1">
    <property type="nucleotide sequence ID" value="NZ_LQZG01000003.1"/>
</dbReference>
<accession>A0A176QBK2</accession>
<feature type="transmembrane region" description="Helical" evidence="1">
    <location>
        <begin position="230"/>
        <end position="251"/>
    </location>
</feature>
<feature type="transmembrane region" description="Helical" evidence="1">
    <location>
        <begin position="175"/>
        <end position="196"/>
    </location>
</feature>
<dbReference type="GO" id="GO:0043190">
    <property type="term" value="C:ATP-binding cassette (ABC) transporter complex"/>
    <property type="evidence" value="ECO:0007669"/>
    <property type="project" value="InterPro"/>
</dbReference>
<keyword evidence="3" id="KW-1185">Reference proteome</keyword>
<dbReference type="PIRSF" id="PIRSF006648">
    <property type="entry name" value="DrrB"/>
    <property type="match status" value="1"/>
</dbReference>
<evidence type="ECO:0000256" key="1">
    <source>
        <dbReference type="SAM" id="Phobius"/>
    </source>
</evidence>